<dbReference type="GO" id="GO:0033063">
    <property type="term" value="C:Rad51B-Rad51C-Rad51D-XRCC2 complex"/>
    <property type="evidence" value="ECO:0007669"/>
    <property type="project" value="TreeGrafter"/>
</dbReference>
<evidence type="ECO:0000256" key="3">
    <source>
        <dbReference type="ARBA" id="ARBA00022763"/>
    </source>
</evidence>
<keyword evidence="2" id="KW-0547">Nucleotide-binding</keyword>
<keyword evidence="6" id="KW-0539">Nucleus</keyword>
<dbReference type="GO" id="GO:0033065">
    <property type="term" value="C:Rad51C-XRCC3 complex"/>
    <property type="evidence" value="ECO:0007669"/>
    <property type="project" value="TreeGrafter"/>
</dbReference>
<dbReference type="Proteomes" id="UP000027073">
    <property type="component" value="Unassembled WGS sequence"/>
</dbReference>
<accession>A0A067NYL4</accession>
<comment type="subcellular location">
    <subcellularLocation>
        <location evidence="1">Nucleus</location>
    </subcellularLocation>
</comment>
<organism evidence="7 8">
    <name type="scientific">Pleurotus ostreatus (strain PC15)</name>
    <name type="common">Oyster mushroom</name>
    <dbReference type="NCBI Taxonomy" id="1137138"/>
    <lineage>
        <taxon>Eukaryota</taxon>
        <taxon>Fungi</taxon>
        <taxon>Dikarya</taxon>
        <taxon>Basidiomycota</taxon>
        <taxon>Agaricomycotina</taxon>
        <taxon>Agaricomycetes</taxon>
        <taxon>Agaricomycetidae</taxon>
        <taxon>Agaricales</taxon>
        <taxon>Pleurotineae</taxon>
        <taxon>Pleurotaceae</taxon>
        <taxon>Pleurotus</taxon>
    </lineage>
</organism>
<dbReference type="PANTHER" id="PTHR46239:SF1">
    <property type="entry name" value="DNA REPAIR PROTEIN RAD51 HOMOLOG 3"/>
    <property type="match status" value="1"/>
</dbReference>
<dbReference type="SUPFAM" id="SSF52540">
    <property type="entry name" value="P-loop containing nucleoside triphosphate hydrolases"/>
    <property type="match status" value="1"/>
</dbReference>
<reference evidence="8" key="1">
    <citation type="journal article" date="2014" name="Proc. Natl. Acad. Sci. U.S.A.">
        <title>Extensive sampling of basidiomycete genomes demonstrates inadequacy of the white-rot/brown-rot paradigm for wood decay fungi.</title>
        <authorList>
            <person name="Riley R."/>
            <person name="Salamov A.A."/>
            <person name="Brown D.W."/>
            <person name="Nagy L.G."/>
            <person name="Floudas D."/>
            <person name="Held B.W."/>
            <person name="Levasseur A."/>
            <person name="Lombard V."/>
            <person name="Morin E."/>
            <person name="Otillar R."/>
            <person name="Lindquist E.A."/>
            <person name="Sun H."/>
            <person name="LaButti K.M."/>
            <person name="Schmutz J."/>
            <person name="Jabbour D."/>
            <person name="Luo H."/>
            <person name="Baker S.E."/>
            <person name="Pisabarro A.G."/>
            <person name="Walton J.D."/>
            <person name="Blanchette R.A."/>
            <person name="Henrissat B."/>
            <person name="Martin F."/>
            <person name="Cullen D."/>
            <person name="Hibbett D.S."/>
            <person name="Grigoriev I.V."/>
        </authorList>
    </citation>
    <scope>NUCLEOTIDE SEQUENCE [LARGE SCALE GENOMIC DNA]</scope>
    <source>
        <strain evidence="8">PC15</strain>
    </source>
</reference>
<dbReference type="GO" id="GO:0000400">
    <property type="term" value="F:four-way junction DNA binding"/>
    <property type="evidence" value="ECO:0007669"/>
    <property type="project" value="TreeGrafter"/>
</dbReference>
<dbReference type="GO" id="GO:0007131">
    <property type="term" value="P:reciprocal meiotic recombination"/>
    <property type="evidence" value="ECO:0007669"/>
    <property type="project" value="TreeGrafter"/>
</dbReference>
<evidence type="ECO:0000313" key="8">
    <source>
        <dbReference type="Proteomes" id="UP000027073"/>
    </source>
</evidence>
<dbReference type="PANTHER" id="PTHR46239">
    <property type="entry name" value="DNA REPAIR PROTEIN RAD51 HOMOLOG 3 RAD51C"/>
    <property type="match status" value="1"/>
</dbReference>
<dbReference type="OrthoDB" id="5957327at2759"/>
<dbReference type="GO" id="GO:0008821">
    <property type="term" value="F:crossover junction DNA endonuclease activity"/>
    <property type="evidence" value="ECO:0007669"/>
    <property type="project" value="TreeGrafter"/>
</dbReference>
<sequence length="255" mass="27092">MSLDSQPLVSLPLPPATLSSLAKAGYETVDDLLSSTVADLAKELHVPNDTAQKIFALVEKRNERVPLSQPVSVLASKATGRVVSTTCAPLDHILGGGISRAHILELSGPPGTVKEDMAIGIVKAFSDLNERTIFVGRFDMQCLPSLLVINSISFPFHSASSLSRQTRNSLLDRIKQALTKACAAHNLTVVTTTQMATKFVGLDGLPANFDAAGSRGVMLPQLGPSYLPDRRTTRVVVAPSSQTSGSVFPSFSDRP</sequence>
<dbReference type="EMBL" id="KL198005">
    <property type="protein sequence ID" value="KDQ32075.1"/>
    <property type="molecule type" value="Genomic_DNA"/>
</dbReference>
<dbReference type="GO" id="GO:0005657">
    <property type="term" value="C:replication fork"/>
    <property type="evidence" value="ECO:0007669"/>
    <property type="project" value="TreeGrafter"/>
</dbReference>
<dbReference type="InterPro" id="IPR027417">
    <property type="entry name" value="P-loop_NTPase"/>
</dbReference>
<evidence type="ECO:0000256" key="1">
    <source>
        <dbReference type="ARBA" id="ARBA00004123"/>
    </source>
</evidence>
<evidence type="ECO:0000256" key="2">
    <source>
        <dbReference type="ARBA" id="ARBA00022741"/>
    </source>
</evidence>
<evidence type="ECO:0000256" key="6">
    <source>
        <dbReference type="ARBA" id="ARBA00023242"/>
    </source>
</evidence>
<dbReference type="GO" id="GO:0000707">
    <property type="term" value="P:meiotic DNA recombinase assembly"/>
    <property type="evidence" value="ECO:0007669"/>
    <property type="project" value="TreeGrafter"/>
</dbReference>
<dbReference type="VEuPathDB" id="FungiDB:PLEOSDRAFT_1034183"/>
<dbReference type="Gene3D" id="3.40.50.300">
    <property type="entry name" value="P-loop containing nucleotide triphosphate hydrolases"/>
    <property type="match status" value="2"/>
</dbReference>
<keyword evidence="4" id="KW-0067">ATP-binding</keyword>
<gene>
    <name evidence="7" type="ORF">PLEOSDRAFT_1034183</name>
</gene>
<protein>
    <recommendedName>
        <fullName evidence="9">RecA family profile 1 domain-containing protein</fullName>
    </recommendedName>
</protein>
<dbReference type="STRING" id="1137138.A0A067NYL4"/>
<evidence type="ECO:0000256" key="4">
    <source>
        <dbReference type="ARBA" id="ARBA00022840"/>
    </source>
</evidence>
<dbReference type="GO" id="GO:0005524">
    <property type="term" value="F:ATP binding"/>
    <property type="evidence" value="ECO:0007669"/>
    <property type="project" value="UniProtKB-KW"/>
</dbReference>
<dbReference type="InterPro" id="IPR052093">
    <property type="entry name" value="HR_Repair_Mediator"/>
</dbReference>
<evidence type="ECO:0008006" key="9">
    <source>
        <dbReference type="Google" id="ProtNLM"/>
    </source>
</evidence>
<dbReference type="InParanoid" id="A0A067NYL4"/>
<dbReference type="SUPFAM" id="SSF47789">
    <property type="entry name" value="C-terminal domain of RNA polymerase alpha subunit"/>
    <property type="match status" value="1"/>
</dbReference>
<keyword evidence="5" id="KW-0234">DNA repair</keyword>
<dbReference type="Gene3D" id="1.10.150.20">
    <property type="entry name" value="5' to 3' exonuclease, C-terminal subdomain"/>
    <property type="match status" value="1"/>
</dbReference>
<dbReference type="AlphaFoldDB" id="A0A067NYL4"/>
<evidence type="ECO:0000313" key="7">
    <source>
        <dbReference type="EMBL" id="KDQ32075.1"/>
    </source>
</evidence>
<dbReference type="HOGENOM" id="CLU_075134_0_0_1"/>
<evidence type="ECO:0000256" key="5">
    <source>
        <dbReference type="ARBA" id="ARBA00023204"/>
    </source>
</evidence>
<proteinExistence type="predicted"/>
<name>A0A067NYL4_PLEO1</name>
<keyword evidence="3" id="KW-0227">DNA damage</keyword>